<keyword evidence="3" id="KW-0597">Phosphoprotein</keyword>
<dbReference type="GO" id="GO:0000155">
    <property type="term" value="F:phosphorelay sensor kinase activity"/>
    <property type="evidence" value="ECO:0007669"/>
    <property type="project" value="InterPro"/>
</dbReference>
<dbReference type="PRINTS" id="PR00344">
    <property type="entry name" value="BCTRLSENSOR"/>
</dbReference>
<keyword evidence="7" id="KW-0472">Membrane</keyword>
<dbReference type="Pfam" id="PF00512">
    <property type="entry name" value="HisKA"/>
    <property type="match status" value="1"/>
</dbReference>
<dbReference type="InterPro" id="IPR003594">
    <property type="entry name" value="HATPase_dom"/>
</dbReference>
<keyword evidence="4" id="KW-0808">Transferase</keyword>
<dbReference type="InterPro" id="IPR003661">
    <property type="entry name" value="HisK_dim/P_dom"/>
</dbReference>
<comment type="caution">
    <text evidence="9">The sequence shown here is derived from an EMBL/GenBank/DDBJ whole genome shotgun (WGS) entry which is preliminary data.</text>
</comment>
<dbReference type="InterPro" id="IPR050736">
    <property type="entry name" value="Sensor_HK_Regulatory"/>
</dbReference>
<dbReference type="Gene3D" id="3.30.565.10">
    <property type="entry name" value="Histidine kinase-like ATPase, C-terminal domain"/>
    <property type="match status" value="1"/>
</dbReference>
<dbReference type="PANTHER" id="PTHR43711:SF1">
    <property type="entry name" value="HISTIDINE KINASE 1"/>
    <property type="match status" value="1"/>
</dbReference>
<dbReference type="InterPro" id="IPR005467">
    <property type="entry name" value="His_kinase_dom"/>
</dbReference>
<keyword evidence="10" id="KW-1185">Reference proteome</keyword>
<feature type="transmembrane region" description="Helical" evidence="7">
    <location>
        <begin position="162"/>
        <end position="184"/>
    </location>
</feature>
<dbReference type="PROSITE" id="PS50109">
    <property type="entry name" value="HIS_KIN"/>
    <property type="match status" value="1"/>
</dbReference>
<dbReference type="CDD" id="cd00075">
    <property type="entry name" value="HATPase"/>
    <property type="match status" value="1"/>
</dbReference>
<accession>A0A368N180</accession>
<feature type="transmembrane region" description="Helical" evidence="7">
    <location>
        <begin position="226"/>
        <end position="244"/>
    </location>
</feature>
<reference evidence="9 10" key="1">
    <citation type="submission" date="2018-07" db="EMBL/GenBank/DDBJ databases">
        <title>Genome sequences of Haloplanus salinus JCM 18368T.</title>
        <authorList>
            <person name="Kim Y.B."/>
            <person name="Roh S.W."/>
        </authorList>
    </citation>
    <scope>NUCLEOTIDE SEQUENCE [LARGE SCALE GENOMIC DNA]</scope>
    <source>
        <strain evidence="9 10">JCM 18368</strain>
    </source>
</reference>
<gene>
    <name evidence="9" type="ORF">DU504_15870</name>
</gene>
<feature type="transmembrane region" description="Helical" evidence="7">
    <location>
        <begin position="102"/>
        <end position="124"/>
    </location>
</feature>
<dbReference type="InterPro" id="IPR036890">
    <property type="entry name" value="HATPase_C_sf"/>
</dbReference>
<dbReference type="Pfam" id="PF02518">
    <property type="entry name" value="HATPase_c"/>
    <property type="match status" value="1"/>
</dbReference>
<keyword evidence="7" id="KW-0812">Transmembrane</keyword>
<evidence type="ECO:0000256" key="5">
    <source>
        <dbReference type="ARBA" id="ARBA00022777"/>
    </source>
</evidence>
<dbReference type="InterPro" id="IPR004358">
    <property type="entry name" value="Sig_transdc_His_kin-like_C"/>
</dbReference>
<dbReference type="SMART" id="SM00388">
    <property type="entry name" value="HisKA"/>
    <property type="match status" value="1"/>
</dbReference>
<dbReference type="SUPFAM" id="SSF55874">
    <property type="entry name" value="ATPase domain of HSP90 chaperone/DNA topoisomerase II/histidine kinase"/>
    <property type="match status" value="1"/>
</dbReference>
<evidence type="ECO:0000256" key="4">
    <source>
        <dbReference type="ARBA" id="ARBA00022679"/>
    </source>
</evidence>
<dbReference type="Gene3D" id="1.10.287.130">
    <property type="match status" value="1"/>
</dbReference>
<feature type="transmembrane region" description="Helical" evidence="7">
    <location>
        <begin position="12"/>
        <end position="33"/>
    </location>
</feature>
<feature type="transmembrane region" description="Helical" evidence="7">
    <location>
        <begin position="76"/>
        <end position="95"/>
    </location>
</feature>
<evidence type="ECO:0000256" key="7">
    <source>
        <dbReference type="SAM" id="Phobius"/>
    </source>
</evidence>
<dbReference type="Proteomes" id="UP000252189">
    <property type="component" value="Unassembled WGS sequence"/>
</dbReference>
<dbReference type="InterPro" id="IPR036097">
    <property type="entry name" value="HisK_dim/P_sf"/>
</dbReference>
<feature type="domain" description="Histidine kinase" evidence="8">
    <location>
        <begin position="383"/>
        <end position="584"/>
    </location>
</feature>
<dbReference type="InterPro" id="IPR031621">
    <property type="entry name" value="HisKA_7TM"/>
</dbReference>
<dbReference type="EC" id="2.7.13.3" evidence="2"/>
<evidence type="ECO:0000259" key="8">
    <source>
        <dbReference type="PROSITE" id="PS50109"/>
    </source>
</evidence>
<dbReference type="AlphaFoldDB" id="A0A368N180"/>
<feature type="transmembrane region" description="Helical" evidence="7">
    <location>
        <begin position="196"/>
        <end position="220"/>
    </location>
</feature>
<protein>
    <recommendedName>
        <fullName evidence="2">histidine kinase</fullName>
        <ecNumber evidence="2">2.7.13.3</ecNumber>
    </recommendedName>
</protein>
<comment type="catalytic activity">
    <reaction evidence="1">
        <text>ATP + protein L-histidine = ADP + protein N-phospho-L-histidine.</text>
        <dbReference type="EC" id="2.7.13.3"/>
    </reaction>
</comment>
<dbReference type="Pfam" id="PF16927">
    <property type="entry name" value="HisKA_7TM"/>
    <property type="match status" value="1"/>
</dbReference>
<evidence type="ECO:0000256" key="6">
    <source>
        <dbReference type="ARBA" id="ARBA00023012"/>
    </source>
</evidence>
<dbReference type="SUPFAM" id="SSF55785">
    <property type="entry name" value="PYP-like sensor domain (PAS domain)"/>
    <property type="match status" value="1"/>
</dbReference>
<dbReference type="CDD" id="cd00082">
    <property type="entry name" value="HisKA"/>
    <property type="match status" value="1"/>
</dbReference>
<evidence type="ECO:0000313" key="10">
    <source>
        <dbReference type="Proteomes" id="UP000252189"/>
    </source>
</evidence>
<dbReference type="SUPFAM" id="SSF47384">
    <property type="entry name" value="Homodimeric domain of signal transducing histidine kinase"/>
    <property type="match status" value="1"/>
</dbReference>
<sequence length="584" mass="64439">MGPVYQLTPSMLLFALVFFIAAGLCIYAVVRYLRHDRRPVILVFAVYMTAIGSWELLNFLIDAVTAEQLKLLGKNIVNAVSVPVTIYAIISFTFIYTDHKRWIRWVVLACAVHITCLSVALFVAPELLYESNGLVTQGPFTVAGFVFERFVVLDRTLKPAFLIYWLYTVLLESTAIALLVRYTLQNRQDVVRGQMSAVLVGISAPLFASALLFAGVVPPAWNPTDLSYIVTAVAFTLAVFRYRLFRLIPVGRQQLVRIMGDPVILIDDANRVVDSNPTARDLFGVGPNWQGIAASDFFTPLLDDVNRILDITAADTEISIAIGDTIHHFSLNISPIQNGGSVETGQLIVMRNITEQKDRQQKLEETTQELELSNEKLSRFAGMVSHDLRNPLNVISGRAELLRGEAPTEHVEPIVRSTERMDAMIEELLTLSKAGKSVEKSESIPLAGVAADSWGAVEDDTVSLELDIPEDVEVRADANRLQHIFENFFRNAGEHNDSPVTIRVGTLQGGEESISGFFVEDDGIGIPESDSTDIFEQGYTTHTDGTGFGLSIVEEIVTAHGWTVTVAESDMGGVRFNIDMTDPV</sequence>
<evidence type="ECO:0000256" key="2">
    <source>
        <dbReference type="ARBA" id="ARBA00012438"/>
    </source>
</evidence>
<dbReference type="SMART" id="SM00387">
    <property type="entry name" value="HATPase_c"/>
    <property type="match status" value="1"/>
</dbReference>
<dbReference type="Gene3D" id="3.30.450.20">
    <property type="entry name" value="PAS domain"/>
    <property type="match status" value="1"/>
</dbReference>
<keyword evidence="6" id="KW-0902">Two-component regulatory system</keyword>
<organism evidence="9 10">
    <name type="scientific">Haloplanus salinus</name>
    <dbReference type="NCBI Taxonomy" id="1126245"/>
    <lineage>
        <taxon>Archaea</taxon>
        <taxon>Methanobacteriati</taxon>
        <taxon>Methanobacteriota</taxon>
        <taxon>Stenosarchaea group</taxon>
        <taxon>Halobacteria</taxon>
        <taxon>Halobacteriales</taxon>
        <taxon>Haloferacaceae</taxon>
        <taxon>Haloplanus</taxon>
    </lineage>
</organism>
<evidence type="ECO:0000256" key="1">
    <source>
        <dbReference type="ARBA" id="ARBA00000085"/>
    </source>
</evidence>
<proteinExistence type="predicted"/>
<dbReference type="InterPro" id="IPR035965">
    <property type="entry name" value="PAS-like_dom_sf"/>
</dbReference>
<name>A0A368N180_9EURY</name>
<keyword evidence="7" id="KW-1133">Transmembrane helix</keyword>
<evidence type="ECO:0000256" key="3">
    <source>
        <dbReference type="ARBA" id="ARBA00022553"/>
    </source>
</evidence>
<dbReference type="PANTHER" id="PTHR43711">
    <property type="entry name" value="TWO-COMPONENT HISTIDINE KINASE"/>
    <property type="match status" value="1"/>
</dbReference>
<feature type="transmembrane region" description="Helical" evidence="7">
    <location>
        <begin position="40"/>
        <end position="61"/>
    </location>
</feature>
<keyword evidence="5" id="KW-0418">Kinase</keyword>
<dbReference type="EMBL" id="QPHM01000003">
    <property type="protein sequence ID" value="RCU44262.1"/>
    <property type="molecule type" value="Genomic_DNA"/>
</dbReference>
<evidence type="ECO:0000313" key="9">
    <source>
        <dbReference type="EMBL" id="RCU44262.1"/>
    </source>
</evidence>